<sequence length="189" mass="21084">MSASNWPDLSTYMEIASLYNIRDLTYPQDALPAISGVLNTLARSFPSGFVSGLPCMFLDIALDNVCHLIILQDKEGNPGGVLRRMNDDRAEAGDVIELVALSTGSVRSKDAWARNEMMRSGNEKTSEYHELKKEFETYGVNGENGLEYHFYNVMWIEREGGIAYRRAVGRVPKVIWEANCTGLTKIVLG</sequence>
<protein>
    <submittedName>
        <fullName evidence="1">Uncharacterized protein</fullName>
    </submittedName>
</protein>
<dbReference type="OrthoDB" id="5428863at2759"/>
<accession>A0A9P4T3U8</accession>
<evidence type="ECO:0000313" key="1">
    <source>
        <dbReference type="EMBL" id="KAF2994162.1"/>
    </source>
</evidence>
<dbReference type="Proteomes" id="UP000801428">
    <property type="component" value="Unassembled WGS sequence"/>
</dbReference>
<organism evidence="1 2">
    <name type="scientific">Curvularia kusanoi</name>
    <name type="common">Cochliobolus kusanoi</name>
    <dbReference type="NCBI Taxonomy" id="90978"/>
    <lineage>
        <taxon>Eukaryota</taxon>
        <taxon>Fungi</taxon>
        <taxon>Dikarya</taxon>
        <taxon>Ascomycota</taxon>
        <taxon>Pezizomycotina</taxon>
        <taxon>Dothideomycetes</taxon>
        <taxon>Pleosporomycetidae</taxon>
        <taxon>Pleosporales</taxon>
        <taxon>Pleosporineae</taxon>
        <taxon>Pleosporaceae</taxon>
        <taxon>Curvularia</taxon>
    </lineage>
</organism>
<name>A0A9P4T3U8_CURKU</name>
<dbReference type="EMBL" id="SWKU01000043">
    <property type="protein sequence ID" value="KAF2994162.1"/>
    <property type="molecule type" value="Genomic_DNA"/>
</dbReference>
<proteinExistence type="predicted"/>
<reference evidence="1" key="1">
    <citation type="submission" date="2019-04" db="EMBL/GenBank/DDBJ databases">
        <title>Sequencing of skin fungus with MAO and IRED activity.</title>
        <authorList>
            <person name="Marsaioli A.J."/>
            <person name="Bonatto J.M.C."/>
            <person name="Reis Junior O."/>
        </authorList>
    </citation>
    <scope>NUCLEOTIDE SEQUENCE</scope>
    <source>
        <strain evidence="1">30M1</strain>
    </source>
</reference>
<gene>
    <name evidence="1" type="ORF">E8E13_000740</name>
</gene>
<comment type="caution">
    <text evidence="1">The sequence shown here is derived from an EMBL/GenBank/DDBJ whole genome shotgun (WGS) entry which is preliminary data.</text>
</comment>
<dbReference type="AlphaFoldDB" id="A0A9P4T3U8"/>
<evidence type="ECO:0000313" key="2">
    <source>
        <dbReference type="Proteomes" id="UP000801428"/>
    </source>
</evidence>
<keyword evidence="2" id="KW-1185">Reference proteome</keyword>